<evidence type="ECO:0000259" key="1">
    <source>
        <dbReference type="PROSITE" id="PS50181"/>
    </source>
</evidence>
<feature type="domain" description="F-box" evidence="1">
    <location>
        <begin position="48"/>
        <end position="94"/>
    </location>
</feature>
<dbReference type="PROSITE" id="PS50181">
    <property type="entry name" value="FBOX"/>
    <property type="match status" value="1"/>
</dbReference>
<protein>
    <recommendedName>
        <fullName evidence="1">F-box domain-containing protein</fullName>
    </recommendedName>
</protein>
<keyword evidence="3" id="KW-1185">Reference proteome</keyword>
<evidence type="ECO:0000313" key="2">
    <source>
        <dbReference type="EMBL" id="EWC44220.1"/>
    </source>
</evidence>
<dbReference type="HOGENOM" id="CLU_1204742_0_0_1"/>
<dbReference type="SUPFAM" id="SSF81383">
    <property type="entry name" value="F-box domain"/>
    <property type="match status" value="1"/>
</dbReference>
<accession>W7I647</accession>
<dbReference type="InterPro" id="IPR036047">
    <property type="entry name" value="F-box-like_dom_sf"/>
</dbReference>
<dbReference type="Proteomes" id="UP000024837">
    <property type="component" value="Unassembled WGS sequence"/>
</dbReference>
<dbReference type="EMBL" id="KI966444">
    <property type="protein sequence ID" value="EWC44220.1"/>
    <property type="molecule type" value="Genomic_DNA"/>
</dbReference>
<evidence type="ECO:0000313" key="3">
    <source>
        <dbReference type="Proteomes" id="UP000024837"/>
    </source>
</evidence>
<proteinExistence type="predicted"/>
<dbReference type="SMART" id="SM00256">
    <property type="entry name" value="FBOX"/>
    <property type="match status" value="1"/>
</dbReference>
<reference evidence="2 3" key="1">
    <citation type="submission" date="2013-05" db="EMBL/GenBank/DDBJ databases">
        <title>Drechslerella stenobrocha genome reveals carnivorous origination and mechanical trapping mechanism of predatory fungi.</title>
        <authorList>
            <person name="Liu X."/>
            <person name="Zhang W."/>
            <person name="Liu K."/>
        </authorList>
    </citation>
    <scope>NUCLEOTIDE SEQUENCE [LARGE SCALE GENOMIC DNA]</scope>
    <source>
        <strain evidence="2 3">248</strain>
    </source>
</reference>
<gene>
    <name evidence="2" type="ORF">DRE_06965</name>
</gene>
<dbReference type="Gene3D" id="1.20.1280.50">
    <property type="match status" value="1"/>
</dbReference>
<dbReference type="OrthoDB" id="5295250at2759"/>
<sequence>MELDKVLPLFQSASPDERARFLTNLLELLRPTEKYAINRRILQNTPFFDLFSHLPAEIALQIAEHLDPIEIIHLRQVSTRWKSLLSSKSLARSLIRSHYSNRSDLSDYQHEVEADPFRALRNLAFREYAGQVGLYTLRKKVAFSQQFAPWRNLKTVRQSPTLTYVILRGFEHSTSNTTSRDDTACWFLVPLAGHASGPALPLVNRQREALDKETIHAGDNFVVAVTLGTR</sequence>
<dbReference type="InterPro" id="IPR001810">
    <property type="entry name" value="F-box_dom"/>
</dbReference>
<name>W7I647_9PEZI</name>
<dbReference type="Pfam" id="PF12937">
    <property type="entry name" value="F-box-like"/>
    <property type="match status" value="1"/>
</dbReference>
<organism evidence="2 3">
    <name type="scientific">Drechslerella stenobrocha 248</name>
    <dbReference type="NCBI Taxonomy" id="1043628"/>
    <lineage>
        <taxon>Eukaryota</taxon>
        <taxon>Fungi</taxon>
        <taxon>Dikarya</taxon>
        <taxon>Ascomycota</taxon>
        <taxon>Pezizomycotina</taxon>
        <taxon>Orbiliomycetes</taxon>
        <taxon>Orbiliales</taxon>
        <taxon>Orbiliaceae</taxon>
        <taxon>Drechslerella</taxon>
    </lineage>
</organism>
<dbReference type="AlphaFoldDB" id="W7I647"/>